<accession>A0A2D2Q077</accession>
<gene>
    <name evidence="1" type="ORF">BRW62_02955</name>
</gene>
<keyword evidence="2" id="KW-1185">Reference proteome</keyword>
<organism evidence="1 2">
    <name type="scientific">Parathermosynechococcus lividus PCC 6715</name>
    <dbReference type="NCBI Taxonomy" id="1917166"/>
    <lineage>
        <taxon>Bacteria</taxon>
        <taxon>Bacillati</taxon>
        <taxon>Cyanobacteriota</taxon>
        <taxon>Cyanophyceae</taxon>
        <taxon>Acaryochloridales</taxon>
        <taxon>Thermosynechococcaceae</taxon>
        <taxon>Parathermosynechococcus</taxon>
    </lineage>
</organism>
<dbReference type="EMBL" id="CP018092">
    <property type="protein sequence ID" value="ATS17879.1"/>
    <property type="molecule type" value="Genomic_DNA"/>
</dbReference>
<dbReference type="Pfam" id="PF08846">
    <property type="entry name" value="DUF1816"/>
    <property type="match status" value="1"/>
</dbReference>
<evidence type="ECO:0008006" key="3">
    <source>
        <dbReference type="Google" id="ProtNLM"/>
    </source>
</evidence>
<dbReference type="OrthoDB" id="560125at2"/>
<dbReference type="InterPro" id="IPR014945">
    <property type="entry name" value="DUF1816"/>
</dbReference>
<sequence length="98" mass="10990">MVGDNNTTFTGWLANVVNEIGLAWWVKVETQQPHCIYYFGPFLTPAEADKEKDGYLEDLKAEGAEGFDVEVLRCRPQDLTIDEEMAKKPLMPLSSAVP</sequence>
<dbReference type="AlphaFoldDB" id="A0A2D2Q077"/>
<evidence type="ECO:0000313" key="1">
    <source>
        <dbReference type="EMBL" id="ATS17879.1"/>
    </source>
</evidence>
<dbReference type="KEGG" id="slw:BRW62_02955"/>
<protein>
    <recommendedName>
        <fullName evidence="3">DUF1816 domain-containing protein</fullName>
    </recommendedName>
</protein>
<reference evidence="1 2" key="1">
    <citation type="submission" date="2016-11" db="EMBL/GenBank/DDBJ databases">
        <title>Complete genome sequence of thermophilic cyanobacteria strain Synechococcus sp. PCC6715.</title>
        <authorList>
            <person name="Tang J."/>
            <person name="Daroch M."/>
            <person name="Liang Y."/>
            <person name="Jiang D."/>
            <person name="Shah M."/>
        </authorList>
    </citation>
    <scope>NUCLEOTIDE SEQUENCE [LARGE SCALE GENOMIC DNA]</scope>
    <source>
        <strain evidence="1 2">PCC 6715</strain>
    </source>
</reference>
<dbReference type="Proteomes" id="UP000231057">
    <property type="component" value="Chromosome"/>
</dbReference>
<proteinExistence type="predicted"/>
<reference evidence="2" key="2">
    <citation type="journal article" date="2022" name="Front. Microbiol.">
        <title>Comparative Genomic Analysis Revealed Distinct Molecular Components and Organization of CO2-Concentrating Mechanism in Thermophilic Cyanobacteria.</title>
        <authorList>
            <person name="Tang J."/>
            <person name="Zhou H."/>
            <person name="Yao D."/>
            <person name="Riaz S."/>
            <person name="You D."/>
            <person name="Klepacz-Smolka A."/>
            <person name="Daroch M."/>
        </authorList>
    </citation>
    <scope>NUCLEOTIDE SEQUENCE [LARGE SCALE GENOMIC DNA]</scope>
    <source>
        <strain evidence="2">PCC 6715</strain>
    </source>
</reference>
<evidence type="ECO:0000313" key="2">
    <source>
        <dbReference type="Proteomes" id="UP000231057"/>
    </source>
</evidence>
<dbReference type="RefSeq" id="WP_099798229.1">
    <property type="nucleotide sequence ID" value="NZ_CP018092.1"/>
</dbReference>
<name>A0A2D2Q077_PARLV</name>